<reference evidence="6 7" key="1">
    <citation type="submission" date="2019-04" db="EMBL/GenBank/DDBJ databases">
        <title>Draft genome sequence of Gemmobacter aestuarii sp. nov.</title>
        <authorList>
            <person name="Hameed A."/>
            <person name="Lin S.-Y."/>
            <person name="Shahina M."/>
            <person name="Lai W.-A."/>
            <person name="Young C.-C."/>
        </authorList>
    </citation>
    <scope>NUCLEOTIDE SEQUENCE [LARGE SCALE GENOMIC DNA]</scope>
    <source>
        <strain evidence="6 7">CC-PW-75</strain>
    </source>
</reference>
<evidence type="ECO:0000256" key="3">
    <source>
        <dbReference type="ARBA" id="ARBA00017399"/>
    </source>
</evidence>
<dbReference type="AlphaFoldDB" id="A0A4S3MN39"/>
<dbReference type="OrthoDB" id="9797914at2"/>
<feature type="binding site" evidence="4">
    <location>
        <begin position="316"/>
        <end position="317"/>
    </location>
    <ligand>
        <name>L-histidine</name>
        <dbReference type="ChEBI" id="CHEBI:57595"/>
    </ligand>
</feature>
<dbReference type="InterPro" id="IPR006195">
    <property type="entry name" value="aa-tRNA-synth_II"/>
</dbReference>
<keyword evidence="6" id="KW-0328">Glycosyltransferase</keyword>
<evidence type="ECO:0000256" key="2">
    <source>
        <dbReference type="ARBA" id="ARBA00011738"/>
    </source>
</evidence>
<gene>
    <name evidence="6" type="ORF">E7811_08960</name>
</gene>
<keyword evidence="6" id="KW-0808">Transferase</keyword>
<dbReference type="GO" id="GO:0005737">
    <property type="term" value="C:cytoplasm"/>
    <property type="evidence" value="ECO:0007669"/>
    <property type="project" value="InterPro"/>
</dbReference>
<evidence type="ECO:0000259" key="5">
    <source>
        <dbReference type="PROSITE" id="PS50862"/>
    </source>
</evidence>
<feature type="binding site" evidence="4">
    <location>
        <position position="98"/>
    </location>
    <ligand>
        <name>L-histidine</name>
        <dbReference type="ChEBI" id="CHEBI:57595"/>
    </ligand>
</feature>
<dbReference type="NCBIfam" id="NF008952">
    <property type="entry name" value="PRK12295.1-5"/>
    <property type="match status" value="1"/>
</dbReference>
<dbReference type="PANTHER" id="PTHR11476:SF7">
    <property type="entry name" value="HISTIDINE--TRNA LIGASE"/>
    <property type="match status" value="1"/>
</dbReference>
<protein>
    <recommendedName>
        <fullName evidence="3">Histidine--tRNA ligase</fullName>
    </recommendedName>
</protein>
<evidence type="ECO:0000313" key="6">
    <source>
        <dbReference type="EMBL" id="THD83414.1"/>
    </source>
</evidence>
<evidence type="ECO:0000256" key="1">
    <source>
        <dbReference type="ARBA" id="ARBA00008226"/>
    </source>
</evidence>
<dbReference type="GO" id="GO:0016757">
    <property type="term" value="F:glycosyltransferase activity"/>
    <property type="evidence" value="ECO:0007669"/>
    <property type="project" value="UniProtKB-KW"/>
</dbReference>
<feature type="binding site" evidence="4">
    <location>
        <position position="116"/>
    </location>
    <ligand>
        <name>L-histidine</name>
        <dbReference type="ChEBI" id="CHEBI:57595"/>
    </ligand>
</feature>
<sequence length="373" mass="40044">MTTFGTTPDKAAIRAEAEALFAAFRATGAVPVEADILQPAETLLDLYGEDIRARAYVTADPLRGEMMLRPDFTVPVVQAHMAHGAEPARYCYMGEVFRKQEHAGPRASEYMQVGFELFDREAPEKADAEVFALIQQMLAPLRLRPATGDIGILMAAVRGLSTTDRRKAALLRHIWRPRRFRALLDRFSGRAPMPPARAALLDRLAADSAEALMRAAGPVIGLRSAGDIAARAASLIEDARTPPIAAPEAALLYDLLSLQAPAEAALSHLRGITPMLPAIAPAVDRFAARLQALAYRGVDITHLPFEASHGRTSLEYYDGFVFSFHAADPDLPPVAAGGRYDALTAVLGQGRSIPAVGGVIRPGLVARLKGGRG</sequence>
<comment type="subunit">
    <text evidence="2">Homodimer.</text>
</comment>
<feature type="domain" description="Aminoacyl-transfer RNA synthetases class-II family profile" evidence="5">
    <location>
        <begin position="24"/>
        <end position="362"/>
    </location>
</feature>
<dbReference type="PROSITE" id="PS50862">
    <property type="entry name" value="AA_TRNA_LIGASE_II"/>
    <property type="match status" value="1"/>
</dbReference>
<organism evidence="6 7">
    <name type="scientific">Aliigemmobacter aestuarii</name>
    <dbReference type="NCBI Taxonomy" id="1445661"/>
    <lineage>
        <taxon>Bacteria</taxon>
        <taxon>Pseudomonadati</taxon>
        <taxon>Pseudomonadota</taxon>
        <taxon>Alphaproteobacteria</taxon>
        <taxon>Rhodobacterales</taxon>
        <taxon>Paracoccaceae</taxon>
        <taxon>Aliigemmobacter</taxon>
    </lineage>
</organism>
<feature type="binding site" evidence="4">
    <location>
        <position position="311"/>
    </location>
    <ligand>
        <name>L-histidine</name>
        <dbReference type="ChEBI" id="CHEBI:57595"/>
    </ligand>
</feature>
<feature type="binding site" evidence="4">
    <location>
        <begin position="71"/>
        <end position="73"/>
    </location>
    <ligand>
        <name>L-histidine</name>
        <dbReference type="ChEBI" id="CHEBI:57595"/>
    </ligand>
</feature>
<evidence type="ECO:0000313" key="7">
    <source>
        <dbReference type="Proteomes" id="UP000309450"/>
    </source>
</evidence>
<proteinExistence type="inferred from homology"/>
<accession>A0A4S3MN39</accession>
<dbReference type="Gene3D" id="3.30.930.10">
    <property type="entry name" value="Bira Bifunctional Protein, Domain 2"/>
    <property type="match status" value="1"/>
</dbReference>
<comment type="caution">
    <text evidence="6">The sequence shown here is derived from an EMBL/GenBank/DDBJ whole genome shotgun (WGS) entry which is preliminary data.</text>
</comment>
<feature type="binding site" evidence="4">
    <location>
        <position position="112"/>
    </location>
    <ligand>
        <name>L-histidine</name>
        <dbReference type="ChEBI" id="CHEBI:57595"/>
    </ligand>
</feature>
<dbReference type="Pfam" id="PF13393">
    <property type="entry name" value="tRNA-synt_His"/>
    <property type="match status" value="1"/>
</dbReference>
<dbReference type="Proteomes" id="UP000309450">
    <property type="component" value="Unassembled WGS sequence"/>
</dbReference>
<dbReference type="PANTHER" id="PTHR11476">
    <property type="entry name" value="HISTIDYL-TRNA SYNTHETASE"/>
    <property type="match status" value="1"/>
</dbReference>
<dbReference type="PIRSF" id="PIRSF001549">
    <property type="entry name" value="His-tRNA_synth"/>
    <property type="match status" value="1"/>
</dbReference>
<name>A0A4S3MN39_9RHOB</name>
<dbReference type="InterPro" id="IPR045864">
    <property type="entry name" value="aa-tRNA-synth_II/BPL/LPL"/>
</dbReference>
<dbReference type="InterPro" id="IPR004516">
    <property type="entry name" value="HisRS/HisZ"/>
</dbReference>
<dbReference type="RefSeq" id="WP_136394309.1">
    <property type="nucleotide sequence ID" value="NZ_SSND01000002.1"/>
</dbReference>
<keyword evidence="7" id="KW-1185">Reference proteome</keyword>
<dbReference type="InterPro" id="IPR041715">
    <property type="entry name" value="HisRS-like_core"/>
</dbReference>
<dbReference type="SUPFAM" id="SSF55681">
    <property type="entry name" value="Class II aaRS and biotin synthetases"/>
    <property type="match status" value="1"/>
</dbReference>
<comment type="similarity">
    <text evidence="1">Belongs to the class-II aminoacyl-tRNA synthetase family.</text>
</comment>
<dbReference type="EMBL" id="SSND01000002">
    <property type="protein sequence ID" value="THD83414.1"/>
    <property type="molecule type" value="Genomic_DNA"/>
</dbReference>
<evidence type="ECO:0000256" key="4">
    <source>
        <dbReference type="PIRSR" id="PIRSR001549-1"/>
    </source>
</evidence>